<dbReference type="InterPro" id="IPR000719">
    <property type="entry name" value="Prot_kinase_dom"/>
</dbReference>
<protein>
    <submittedName>
        <fullName evidence="2">Kinase-like domain-containing protein</fullName>
    </submittedName>
</protein>
<dbReference type="EMBL" id="AUPC02000191">
    <property type="protein sequence ID" value="POG66414.1"/>
    <property type="molecule type" value="Genomic_DNA"/>
</dbReference>
<dbReference type="SMART" id="SM00220">
    <property type="entry name" value="S_TKc"/>
    <property type="match status" value="1"/>
</dbReference>
<evidence type="ECO:0000313" key="2">
    <source>
        <dbReference type="EMBL" id="POG66414.1"/>
    </source>
</evidence>
<organism evidence="2 3">
    <name type="scientific">Rhizophagus irregularis (strain DAOM 181602 / DAOM 197198 / MUCL 43194)</name>
    <name type="common">Arbuscular mycorrhizal fungus</name>
    <name type="synonym">Glomus intraradices</name>
    <dbReference type="NCBI Taxonomy" id="747089"/>
    <lineage>
        <taxon>Eukaryota</taxon>
        <taxon>Fungi</taxon>
        <taxon>Fungi incertae sedis</taxon>
        <taxon>Mucoromycota</taxon>
        <taxon>Glomeromycotina</taxon>
        <taxon>Glomeromycetes</taxon>
        <taxon>Glomerales</taxon>
        <taxon>Glomeraceae</taxon>
        <taxon>Rhizophagus</taxon>
    </lineage>
</organism>
<reference evidence="2 3" key="2">
    <citation type="journal article" date="2018" name="New Phytol.">
        <title>High intraspecific genome diversity in the model arbuscular mycorrhizal symbiont Rhizophagus irregularis.</title>
        <authorList>
            <person name="Chen E.C.H."/>
            <person name="Morin E."/>
            <person name="Beaudet D."/>
            <person name="Noel J."/>
            <person name="Yildirir G."/>
            <person name="Ndikumana S."/>
            <person name="Charron P."/>
            <person name="St-Onge C."/>
            <person name="Giorgi J."/>
            <person name="Kruger M."/>
            <person name="Marton T."/>
            <person name="Ropars J."/>
            <person name="Grigoriev I.V."/>
            <person name="Hainaut M."/>
            <person name="Henrissat B."/>
            <person name="Roux C."/>
            <person name="Martin F."/>
            <person name="Corradi N."/>
        </authorList>
    </citation>
    <scope>NUCLEOTIDE SEQUENCE [LARGE SCALE GENOMIC DNA]</scope>
    <source>
        <strain evidence="2 3">DAOM 197198</strain>
    </source>
</reference>
<dbReference type="InterPro" id="IPR011009">
    <property type="entry name" value="Kinase-like_dom_sf"/>
</dbReference>
<dbReference type="InterPro" id="IPR051681">
    <property type="entry name" value="Ser/Thr_Kinases-Pseudokinases"/>
</dbReference>
<dbReference type="GO" id="GO:0004674">
    <property type="term" value="F:protein serine/threonine kinase activity"/>
    <property type="evidence" value="ECO:0007669"/>
    <property type="project" value="TreeGrafter"/>
</dbReference>
<evidence type="ECO:0000259" key="1">
    <source>
        <dbReference type="PROSITE" id="PS50011"/>
    </source>
</evidence>
<dbReference type="AlphaFoldDB" id="A0A2P4PLZ4"/>
<dbReference type="PRINTS" id="PR00109">
    <property type="entry name" value="TYRKINASE"/>
</dbReference>
<gene>
    <name evidence="2" type="ORF">GLOIN_2v1482352</name>
</gene>
<dbReference type="Gene3D" id="1.10.510.10">
    <property type="entry name" value="Transferase(Phosphotransferase) domain 1"/>
    <property type="match status" value="1"/>
</dbReference>
<comment type="caution">
    <text evidence="2">The sequence shown here is derived from an EMBL/GenBank/DDBJ whole genome shotgun (WGS) entry which is preliminary data.</text>
</comment>
<keyword evidence="3" id="KW-1185">Reference proteome</keyword>
<dbReference type="VEuPathDB" id="FungiDB:RhiirFUN_010684"/>
<dbReference type="SUPFAM" id="SSF56112">
    <property type="entry name" value="Protein kinase-like (PK-like)"/>
    <property type="match status" value="1"/>
</dbReference>
<dbReference type="GO" id="GO:0005524">
    <property type="term" value="F:ATP binding"/>
    <property type="evidence" value="ECO:0007669"/>
    <property type="project" value="InterPro"/>
</dbReference>
<dbReference type="PANTHER" id="PTHR44329">
    <property type="entry name" value="SERINE/THREONINE-PROTEIN KINASE TNNI3K-RELATED"/>
    <property type="match status" value="1"/>
</dbReference>
<feature type="domain" description="Protein kinase" evidence="1">
    <location>
        <begin position="133"/>
        <end position="421"/>
    </location>
</feature>
<dbReference type="VEuPathDB" id="FungiDB:RhiirFUN_010504"/>
<reference evidence="2 3" key="1">
    <citation type="journal article" date="2013" name="Proc. Natl. Acad. Sci. U.S.A.">
        <title>Genome of an arbuscular mycorrhizal fungus provides insight into the oldest plant symbiosis.</title>
        <authorList>
            <person name="Tisserant E."/>
            <person name="Malbreil M."/>
            <person name="Kuo A."/>
            <person name="Kohler A."/>
            <person name="Symeonidi A."/>
            <person name="Balestrini R."/>
            <person name="Charron P."/>
            <person name="Duensing N."/>
            <person name="Frei Dit Frey N."/>
            <person name="Gianinazzi-Pearson V."/>
            <person name="Gilbert L.B."/>
            <person name="Handa Y."/>
            <person name="Herr J.R."/>
            <person name="Hijri M."/>
            <person name="Koul R."/>
            <person name="Kawaguchi M."/>
            <person name="Krajinski F."/>
            <person name="Lammers P.J."/>
            <person name="Masclaux F.G."/>
            <person name="Murat C."/>
            <person name="Morin E."/>
            <person name="Ndikumana S."/>
            <person name="Pagni M."/>
            <person name="Petitpierre D."/>
            <person name="Requena N."/>
            <person name="Rosikiewicz P."/>
            <person name="Riley R."/>
            <person name="Saito K."/>
            <person name="San Clemente H."/>
            <person name="Shapiro H."/>
            <person name="van Tuinen D."/>
            <person name="Becard G."/>
            <person name="Bonfante P."/>
            <person name="Paszkowski U."/>
            <person name="Shachar-Hill Y.Y."/>
            <person name="Tuskan G.A."/>
            <person name="Young P.W."/>
            <person name="Sanders I.R."/>
            <person name="Henrissat B."/>
            <person name="Rensing S.A."/>
            <person name="Grigoriev I.V."/>
            <person name="Corradi N."/>
            <person name="Roux C."/>
            <person name="Martin F."/>
        </authorList>
    </citation>
    <scope>NUCLEOTIDE SEQUENCE [LARGE SCALE GENOMIC DNA]</scope>
    <source>
        <strain evidence="2 3">DAOM 197198</strain>
    </source>
</reference>
<proteinExistence type="predicted"/>
<evidence type="ECO:0000313" key="3">
    <source>
        <dbReference type="Proteomes" id="UP000018888"/>
    </source>
</evidence>
<dbReference type="InterPro" id="IPR001245">
    <property type="entry name" value="Ser-Thr/Tyr_kinase_cat_dom"/>
</dbReference>
<name>A0A2P4PLZ4_RHIID</name>
<dbReference type="PROSITE" id="PS50011">
    <property type="entry name" value="PROTEIN_KINASE_DOM"/>
    <property type="match status" value="1"/>
</dbReference>
<sequence>MAQCLYFVPSQVEPNIVEDPEVGVMEGCVEDSYDAKQILLKSMIAEVGEEIIQEVWKITDMRPENKKHIYFVVIIDSISYLCSCMSNISRCIIFRHYFRIMMTSQVAGFQIQMIPSRWYIDNQKDKDAAAETCCFVNTEAAQNFSGVVFTPNPSTVPTTVTNALRCAAKKKVKYGEVWGLARQAAQLSVELDSHNEMIMLLNKVNLHKNIIQFFGITKWTKNNEDNINSDYLLILEYADSDTLRNYLKKNFNGLDWDIKLQFAVQIASAVTFMHKKDIIHRDLHSKNILIHQNMIKIADFGLSRRIAEVSNKKNVIGMLPYIDPQLLNNKTDDDKKYKANKKSDVYSVGVLLWEISSGLIPFESYDTFHQQPKLMVEILSGKRETPVAGTPIDYLNIYKKCWEDNPDDRPNIQQVLSDLKLINMNTNEMEICENTFENDITHSSNSVDNNSDLSIHYSLQI</sequence>
<accession>A0A2P4PLZ4</accession>
<dbReference type="Pfam" id="PF07714">
    <property type="entry name" value="PK_Tyr_Ser-Thr"/>
    <property type="match status" value="1"/>
</dbReference>
<dbReference type="Proteomes" id="UP000018888">
    <property type="component" value="Unassembled WGS sequence"/>
</dbReference>